<accession>A0ACC0SZ23</accession>
<keyword evidence="2" id="KW-1185">Reference proteome</keyword>
<protein>
    <submittedName>
        <fullName evidence="1">Uncharacterized protein</fullName>
    </submittedName>
</protein>
<organism evidence="1 2">
    <name type="scientific">Populus trichocarpa</name>
    <name type="common">Western balsam poplar</name>
    <name type="synonym">Populus balsamifera subsp. trichocarpa</name>
    <dbReference type="NCBI Taxonomy" id="3694"/>
    <lineage>
        <taxon>Eukaryota</taxon>
        <taxon>Viridiplantae</taxon>
        <taxon>Streptophyta</taxon>
        <taxon>Embryophyta</taxon>
        <taxon>Tracheophyta</taxon>
        <taxon>Spermatophyta</taxon>
        <taxon>Magnoliopsida</taxon>
        <taxon>eudicotyledons</taxon>
        <taxon>Gunneridae</taxon>
        <taxon>Pentapetalae</taxon>
        <taxon>rosids</taxon>
        <taxon>fabids</taxon>
        <taxon>Malpighiales</taxon>
        <taxon>Salicaceae</taxon>
        <taxon>Saliceae</taxon>
        <taxon>Populus</taxon>
    </lineage>
</organism>
<gene>
    <name evidence="1" type="ORF">POPTR_005G106550v4</name>
</gene>
<evidence type="ECO:0000313" key="1">
    <source>
        <dbReference type="EMBL" id="KAI9394527.1"/>
    </source>
</evidence>
<proteinExistence type="predicted"/>
<evidence type="ECO:0000313" key="2">
    <source>
        <dbReference type="Proteomes" id="UP000006729"/>
    </source>
</evidence>
<comment type="caution">
    <text evidence="1">The sequence shown here is derived from an EMBL/GenBank/DDBJ whole genome shotgun (WGS) entry which is preliminary data.</text>
</comment>
<sequence>MTNSLHDTTRTPTGGSSGEFSAMGKSLTEQYRMEVEGLWIVNFFS</sequence>
<dbReference type="Proteomes" id="UP000006729">
    <property type="component" value="Chromosome 5"/>
</dbReference>
<reference evidence="1 2" key="1">
    <citation type="journal article" date="2006" name="Science">
        <title>The genome of black cottonwood, Populus trichocarpa (Torr. &amp; Gray).</title>
        <authorList>
            <person name="Tuskan G.A."/>
            <person name="Difazio S."/>
            <person name="Jansson S."/>
            <person name="Bohlmann J."/>
            <person name="Grigoriev I."/>
            <person name="Hellsten U."/>
            <person name="Putnam N."/>
            <person name="Ralph S."/>
            <person name="Rombauts S."/>
            <person name="Salamov A."/>
            <person name="Schein J."/>
            <person name="Sterck L."/>
            <person name="Aerts A."/>
            <person name="Bhalerao R.R."/>
            <person name="Bhalerao R.P."/>
            <person name="Blaudez D."/>
            <person name="Boerjan W."/>
            <person name="Brun A."/>
            <person name="Brunner A."/>
            <person name="Busov V."/>
            <person name="Campbell M."/>
            <person name="Carlson J."/>
            <person name="Chalot M."/>
            <person name="Chapman J."/>
            <person name="Chen G.L."/>
            <person name="Cooper D."/>
            <person name="Coutinho P.M."/>
            <person name="Couturier J."/>
            <person name="Covert S."/>
            <person name="Cronk Q."/>
            <person name="Cunningham R."/>
            <person name="Davis J."/>
            <person name="Degroeve S."/>
            <person name="Dejardin A."/>
            <person name="Depamphilis C."/>
            <person name="Detter J."/>
            <person name="Dirks B."/>
            <person name="Dubchak I."/>
            <person name="Duplessis S."/>
            <person name="Ehlting J."/>
            <person name="Ellis B."/>
            <person name="Gendler K."/>
            <person name="Goodstein D."/>
            <person name="Gribskov M."/>
            <person name="Grimwood J."/>
            <person name="Groover A."/>
            <person name="Gunter L."/>
            <person name="Hamberger B."/>
            <person name="Heinze B."/>
            <person name="Helariutta Y."/>
            <person name="Henrissat B."/>
            <person name="Holligan D."/>
            <person name="Holt R."/>
            <person name="Huang W."/>
            <person name="Islam-Faridi N."/>
            <person name="Jones S."/>
            <person name="Jones-Rhoades M."/>
            <person name="Jorgensen R."/>
            <person name="Joshi C."/>
            <person name="Kangasjarvi J."/>
            <person name="Karlsson J."/>
            <person name="Kelleher C."/>
            <person name="Kirkpatrick R."/>
            <person name="Kirst M."/>
            <person name="Kohler A."/>
            <person name="Kalluri U."/>
            <person name="Larimer F."/>
            <person name="Leebens-Mack J."/>
            <person name="Leple J.C."/>
            <person name="Locascio P."/>
            <person name="Lou Y."/>
            <person name="Lucas S."/>
            <person name="Martin F."/>
            <person name="Montanini B."/>
            <person name="Napoli C."/>
            <person name="Nelson D.R."/>
            <person name="Nelson C."/>
            <person name="Nieminen K."/>
            <person name="Nilsson O."/>
            <person name="Pereda V."/>
            <person name="Peter G."/>
            <person name="Philippe R."/>
            <person name="Pilate G."/>
            <person name="Poliakov A."/>
            <person name="Razumovskaya J."/>
            <person name="Richardson P."/>
            <person name="Rinaldi C."/>
            <person name="Ritland K."/>
            <person name="Rouze P."/>
            <person name="Ryaboy D."/>
            <person name="Schmutz J."/>
            <person name="Schrader J."/>
            <person name="Segerman B."/>
            <person name="Shin H."/>
            <person name="Siddiqui A."/>
            <person name="Sterky F."/>
            <person name="Terry A."/>
            <person name="Tsai C.J."/>
            <person name="Uberbacher E."/>
            <person name="Unneberg P."/>
            <person name="Vahala J."/>
            <person name="Wall K."/>
            <person name="Wessler S."/>
            <person name="Yang G."/>
            <person name="Yin T."/>
            <person name="Douglas C."/>
            <person name="Marra M."/>
            <person name="Sandberg G."/>
            <person name="Van de Peer Y."/>
            <person name="Rokhsar D."/>
        </authorList>
    </citation>
    <scope>NUCLEOTIDE SEQUENCE [LARGE SCALE GENOMIC DNA]</scope>
    <source>
        <strain evidence="2">cv. Nisqually</strain>
    </source>
</reference>
<dbReference type="EMBL" id="CM009294">
    <property type="protein sequence ID" value="KAI9394527.1"/>
    <property type="molecule type" value="Genomic_DNA"/>
</dbReference>
<name>A0ACC0SZ23_POPTR</name>